<gene>
    <name evidence="2" type="ORF">Tci_469564</name>
</gene>
<dbReference type="AlphaFoldDB" id="A0A699I1D3"/>
<feature type="region of interest" description="Disordered" evidence="1">
    <location>
        <begin position="81"/>
        <end position="133"/>
    </location>
</feature>
<evidence type="ECO:0000256" key="1">
    <source>
        <dbReference type="SAM" id="MobiDB-lite"/>
    </source>
</evidence>
<name>A0A699I1D3_TANCI</name>
<organism evidence="2">
    <name type="scientific">Tanacetum cinerariifolium</name>
    <name type="common">Dalmatian daisy</name>
    <name type="synonym">Chrysanthemum cinerariifolium</name>
    <dbReference type="NCBI Taxonomy" id="118510"/>
    <lineage>
        <taxon>Eukaryota</taxon>
        <taxon>Viridiplantae</taxon>
        <taxon>Streptophyta</taxon>
        <taxon>Embryophyta</taxon>
        <taxon>Tracheophyta</taxon>
        <taxon>Spermatophyta</taxon>
        <taxon>Magnoliopsida</taxon>
        <taxon>eudicotyledons</taxon>
        <taxon>Gunneridae</taxon>
        <taxon>Pentapetalae</taxon>
        <taxon>asterids</taxon>
        <taxon>campanulids</taxon>
        <taxon>Asterales</taxon>
        <taxon>Asteraceae</taxon>
        <taxon>Asteroideae</taxon>
        <taxon>Anthemideae</taxon>
        <taxon>Anthemidinae</taxon>
        <taxon>Tanacetum</taxon>
    </lineage>
</organism>
<comment type="caution">
    <text evidence="2">The sequence shown here is derived from an EMBL/GenBank/DDBJ whole genome shotgun (WGS) entry which is preliminary data.</text>
</comment>
<dbReference type="EMBL" id="BKCJ010228127">
    <property type="protein sequence ID" value="GEY97590.1"/>
    <property type="molecule type" value="Genomic_DNA"/>
</dbReference>
<evidence type="ECO:0008006" key="3">
    <source>
        <dbReference type="Google" id="ProtNLM"/>
    </source>
</evidence>
<proteinExistence type="predicted"/>
<reference evidence="2" key="1">
    <citation type="journal article" date="2019" name="Sci. Rep.">
        <title>Draft genome of Tanacetum cinerariifolium, the natural source of mosquito coil.</title>
        <authorList>
            <person name="Yamashiro T."/>
            <person name="Shiraishi A."/>
            <person name="Satake H."/>
            <person name="Nakayama K."/>
        </authorList>
    </citation>
    <scope>NUCLEOTIDE SEQUENCE</scope>
</reference>
<protein>
    <recommendedName>
        <fullName evidence="3">Xylulose kinase-1</fullName>
    </recommendedName>
</protein>
<feature type="region of interest" description="Disordered" evidence="1">
    <location>
        <begin position="149"/>
        <end position="173"/>
    </location>
</feature>
<feature type="compositionally biased region" description="Polar residues" evidence="1">
    <location>
        <begin position="119"/>
        <end position="128"/>
    </location>
</feature>
<evidence type="ECO:0000313" key="2">
    <source>
        <dbReference type="EMBL" id="GEY97590.1"/>
    </source>
</evidence>
<accession>A0A699I1D3</accession>
<sequence length="400" mass="45409">MIAILEKYEHNQDFHQIVDFVEASHIRYALSFNPTVYVSHIQQLWSTARIKTTEEGTKILATVDGKLRTVSKSSIRRNLKLNDEAGINEPTSPIRDDSQGEACPTNSGLEADQDRANIPKTSTLPSDSTPKELELNSLKARIKLLEDKDRGVAEQSRDDAPIKGRRLDEGEEAGERVIDDTEEMATVLTYMDAESILTSGGVQVVLTAAEVATATVSIPTRSGVVSTARPTIPTASPIFTTATESTPYTRRKGKETMVESETPKKKKVQEQIDVQLARELEEEMAIDAQRMNENNESVSKYLQEYYQFATELPIERRIEFISDLVKYQDHYAKILKYQTQQRKPLSRKQQKEFYMSVLKSHAGWKARHFKGMTLEEIKEKFDLVWKQFQDFIPIGSKEEA</sequence>